<dbReference type="STRING" id="671143.DAMO_0947"/>
<dbReference type="AlphaFoldDB" id="D5MMC2"/>
<dbReference type="Proteomes" id="UP000006898">
    <property type="component" value="Chromosome"/>
</dbReference>
<dbReference type="KEGG" id="mox:DAMO_0947"/>
<reference evidence="1 2" key="1">
    <citation type="journal article" date="2010" name="Nature">
        <title>Nitrite-driven anaerobic methane oxidation by oxygenic bacteria.</title>
        <authorList>
            <person name="Ettwig K.F."/>
            <person name="Butler M.K."/>
            <person name="Le Paslier D."/>
            <person name="Pelletier E."/>
            <person name="Mangenot S."/>
            <person name="Kuypers M.M.M."/>
            <person name="Schreiber F."/>
            <person name="Dutilh B.E."/>
            <person name="Zedelius J."/>
            <person name="de Beer D."/>
            <person name="Gloerich J."/>
            <person name="Wessels H.J.C.T."/>
            <person name="van Allen T."/>
            <person name="Luesken F."/>
            <person name="Wu M."/>
            <person name="van de Pas-Schoonen K.T."/>
            <person name="Op den Camp H.J.M."/>
            <person name="Janssen-Megens E.M."/>
            <person name="Francoijs K-J."/>
            <person name="Stunnenberg H."/>
            <person name="Weissenbach J."/>
            <person name="Jetten M.S.M."/>
            <person name="Strous M."/>
        </authorList>
    </citation>
    <scope>NUCLEOTIDE SEQUENCE [LARGE SCALE GENOMIC DNA]</scope>
</reference>
<dbReference type="EMBL" id="FP565575">
    <property type="protein sequence ID" value="CBE68008.1"/>
    <property type="molecule type" value="Genomic_DNA"/>
</dbReference>
<organism evidence="1 2">
    <name type="scientific">Methylomirabilis oxygeniifera</name>
    <dbReference type="NCBI Taxonomy" id="671143"/>
    <lineage>
        <taxon>Bacteria</taxon>
        <taxon>Candidatus Methylomirabilota</taxon>
        <taxon>Candidatus Methylomirabilia</taxon>
        <taxon>Candidatus Methylomirabilales</taxon>
        <taxon>Candidatus Methylomirabilaceae</taxon>
        <taxon>Candidatus Methylomirabilis</taxon>
    </lineage>
</organism>
<name>D5MMC2_METO1</name>
<dbReference type="HOGENOM" id="CLU_2205237_0_0_0"/>
<evidence type="ECO:0000313" key="2">
    <source>
        <dbReference type="Proteomes" id="UP000006898"/>
    </source>
</evidence>
<proteinExistence type="predicted"/>
<sequence>MKPRRPTIGQALRPLPRRGPTYSLQVGIHHDPNQVAEGHRRLPPEASLGLGGIGRQERDLGWAAVAWVLGDVVASVGVDVVESLVDVGVRGVMLDGRHLYAVKRDEE</sequence>
<protein>
    <submittedName>
        <fullName evidence="1">Uncharacterized protein</fullName>
    </submittedName>
</protein>
<evidence type="ECO:0000313" key="1">
    <source>
        <dbReference type="EMBL" id="CBE68008.1"/>
    </source>
</evidence>
<gene>
    <name evidence="1" type="ORF">DAMO_0947</name>
</gene>
<accession>D5MMC2</accession>